<dbReference type="SUPFAM" id="SSF102829">
    <property type="entry name" value="Cell division protein ZapA-like"/>
    <property type="match status" value="1"/>
</dbReference>
<protein>
    <submittedName>
        <fullName evidence="2">Cell division protein ZapA</fullName>
    </submittedName>
</protein>
<keyword evidence="3" id="KW-1185">Reference proteome</keyword>
<dbReference type="AlphaFoldDB" id="A0A1H0CIT2"/>
<dbReference type="OrthoDB" id="1853081at2"/>
<dbReference type="Proteomes" id="UP000199182">
    <property type="component" value="Unassembled WGS sequence"/>
</dbReference>
<evidence type="ECO:0000313" key="2">
    <source>
        <dbReference type="EMBL" id="SDN57789.1"/>
    </source>
</evidence>
<feature type="region of interest" description="Disordered" evidence="1">
    <location>
        <begin position="88"/>
        <end position="117"/>
    </location>
</feature>
<keyword evidence="2" id="KW-0131">Cell cycle</keyword>
<organism evidence="2 3">
    <name type="scientific">Acetanaerobacterium elongatum</name>
    <dbReference type="NCBI Taxonomy" id="258515"/>
    <lineage>
        <taxon>Bacteria</taxon>
        <taxon>Bacillati</taxon>
        <taxon>Bacillota</taxon>
        <taxon>Clostridia</taxon>
        <taxon>Eubacteriales</taxon>
        <taxon>Oscillospiraceae</taxon>
        <taxon>Acetanaerobacterium</taxon>
    </lineage>
</organism>
<proteinExistence type="predicted"/>
<keyword evidence="2" id="KW-0132">Cell division</keyword>
<dbReference type="Pfam" id="PF05164">
    <property type="entry name" value="ZapA"/>
    <property type="match status" value="1"/>
</dbReference>
<sequence length="117" mass="13330">MDIVNSVKIKIAGTEYVISTTEDPTYVAEMGEFVNDVVTDLMQKNPNLSITKALVLCCLNAQDDLNRAITNTDNLRNQIKEYLEDAARSRAEADELRRENNRLRNSMNKNTENHKNL</sequence>
<dbReference type="EMBL" id="FNID01000023">
    <property type="protein sequence ID" value="SDN57789.1"/>
    <property type="molecule type" value="Genomic_DNA"/>
</dbReference>
<dbReference type="InterPro" id="IPR007838">
    <property type="entry name" value="Cell_div_ZapA-like"/>
</dbReference>
<evidence type="ECO:0000256" key="1">
    <source>
        <dbReference type="SAM" id="MobiDB-lite"/>
    </source>
</evidence>
<dbReference type="InterPro" id="IPR053712">
    <property type="entry name" value="Bac_CellDiv_Activator"/>
</dbReference>
<accession>A0A1H0CIT2</accession>
<dbReference type="Gene3D" id="6.10.250.790">
    <property type="match status" value="1"/>
</dbReference>
<dbReference type="STRING" id="258515.SAMN05192585_12341"/>
<evidence type="ECO:0000313" key="3">
    <source>
        <dbReference type="Proteomes" id="UP000199182"/>
    </source>
</evidence>
<name>A0A1H0CIT2_9FIRM</name>
<dbReference type="RefSeq" id="WP_092641164.1">
    <property type="nucleotide sequence ID" value="NZ_FNID01000023.1"/>
</dbReference>
<feature type="compositionally biased region" description="Basic and acidic residues" evidence="1">
    <location>
        <begin position="88"/>
        <end position="102"/>
    </location>
</feature>
<gene>
    <name evidence="2" type="ORF">SAMN05192585_12341</name>
</gene>
<dbReference type="InterPro" id="IPR036192">
    <property type="entry name" value="Cell_div_ZapA-like_sf"/>
</dbReference>
<dbReference type="GO" id="GO:0051301">
    <property type="term" value="P:cell division"/>
    <property type="evidence" value="ECO:0007669"/>
    <property type="project" value="UniProtKB-KW"/>
</dbReference>
<reference evidence="2 3" key="1">
    <citation type="submission" date="2016-10" db="EMBL/GenBank/DDBJ databases">
        <authorList>
            <person name="de Groot N.N."/>
        </authorList>
    </citation>
    <scope>NUCLEOTIDE SEQUENCE [LARGE SCALE GENOMIC DNA]</scope>
    <source>
        <strain evidence="2 3">CGMCC 1.5012</strain>
    </source>
</reference>